<dbReference type="AlphaFoldDB" id="A0A9R1XUU1"/>
<dbReference type="Proteomes" id="UP000235145">
    <property type="component" value="Unassembled WGS sequence"/>
</dbReference>
<evidence type="ECO:0000313" key="3">
    <source>
        <dbReference type="Proteomes" id="UP000235145"/>
    </source>
</evidence>
<evidence type="ECO:0000256" key="1">
    <source>
        <dbReference type="SAM" id="Phobius"/>
    </source>
</evidence>
<keyword evidence="1" id="KW-0812">Transmembrane</keyword>
<feature type="transmembrane region" description="Helical" evidence="1">
    <location>
        <begin position="46"/>
        <end position="67"/>
    </location>
</feature>
<sequence>MYIIFIQASNFILILFCLVNKSKLAILQVVFLPLLTFEVTIIVDNFRVTILSFGLVSTPAPLAILPLSDSKYLTILALFSTS</sequence>
<reference evidence="2 3" key="1">
    <citation type="journal article" date="2017" name="Nat. Commun.">
        <title>Genome assembly with in vitro proximity ligation data and whole-genome triplication in lettuce.</title>
        <authorList>
            <person name="Reyes-Chin-Wo S."/>
            <person name="Wang Z."/>
            <person name="Yang X."/>
            <person name="Kozik A."/>
            <person name="Arikit S."/>
            <person name="Song C."/>
            <person name="Xia L."/>
            <person name="Froenicke L."/>
            <person name="Lavelle D.O."/>
            <person name="Truco M.J."/>
            <person name="Xia R."/>
            <person name="Zhu S."/>
            <person name="Xu C."/>
            <person name="Xu H."/>
            <person name="Xu X."/>
            <person name="Cox K."/>
            <person name="Korf I."/>
            <person name="Meyers B.C."/>
            <person name="Michelmore R.W."/>
        </authorList>
    </citation>
    <scope>NUCLEOTIDE SEQUENCE [LARGE SCALE GENOMIC DNA]</scope>
    <source>
        <strain evidence="3">cv. Salinas</strain>
        <tissue evidence="2">Seedlings</tissue>
    </source>
</reference>
<accession>A0A9R1XUU1</accession>
<gene>
    <name evidence="2" type="ORF">LSAT_V11C200099680</name>
</gene>
<proteinExistence type="predicted"/>
<keyword evidence="1" id="KW-1133">Transmembrane helix</keyword>
<dbReference type="EMBL" id="NBSK02000002">
    <property type="protein sequence ID" value="KAJ0220052.1"/>
    <property type="molecule type" value="Genomic_DNA"/>
</dbReference>
<protein>
    <submittedName>
        <fullName evidence="2">Uncharacterized protein</fullName>
    </submittedName>
</protein>
<organism evidence="2 3">
    <name type="scientific">Lactuca sativa</name>
    <name type="common">Garden lettuce</name>
    <dbReference type="NCBI Taxonomy" id="4236"/>
    <lineage>
        <taxon>Eukaryota</taxon>
        <taxon>Viridiplantae</taxon>
        <taxon>Streptophyta</taxon>
        <taxon>Embryophyta</taxon>
        <taxon>Tracheophyta</taxon>
        <taxon>Spermatophyta</taxon>
        <taxon>Magnoliopsida</taxon>
        <taxon>eudicotyledons</taxon>
        <taxon>Gunneridae</taxon>
        <taxon>Pentapetalae</taxon>
        <taxon>asterids</taxon>
        <taxon>campanulids</taxon>
        <taxon>Asterales</taxon>
        <taxon>Asteraceae</taxon>
        <taxon>Cichorioideae</taxon>
        <taxon>Cichorieae</taxon>
        <taxon>Lactucinae</taxon>
        <taxon>Lactuca</taxon>
    </lineage>
</organism>
<keyword evidence="3" id="KW-1185">Reference proteome</keyword>
<evidence type="ECO:0000313" key="2">
    <source>
        <dbReference type="EMBL" id="KAJ0220052.1"/>
    </source>
</evidence>
<comment type="caution">
    <text evidence="2">The sequence shown here is derived from an EMBL/GenBank/DDBJ whole genome shotgun (WGS) entry which is preliminary data.</text>
</comment>
<name>A0A9R1XUU1_LACSA</name>
<keyword evidence="1" id="KW-0472">Membrane</keyword>